<accession>A0A268HAX8</accession>
<dbReference type="RefSeq" id="WP_095271533.1">
    <property type="nucleotide sequence ID" value="NZ_NPBH01000059.1"/>
</dbReference>
<comment type="caution">
    <text evidence="2">The sequence shown here is derived from an EMBL/GenBank/DDBJ whole genome shotgun (WGS) entry which is preliminary data.</text>
</comment>
<organism evidence="2 3">
    <name type="scientific">Terribacillus saccharophilus</name>
    <dbReference type="NCBI Taxonomy" id="361277"/>
    <lineage>
        <taxon>Bacteria</taxon>
        <taxon>Bacillati</taxon>
        <taxon>Bacillota</taxon>
        <taxon>Bacilli</taxon>
        <taxon>Bacillales</taxon>
        <taxon>Bacillaceae</taxon>
        <taxon>Terribacillus</taxon>
    </lineage>
</organism>
<feature type="domain" description="N-acetyltransferase" evidence="1">
    <location>
        <begin position="3"/>
        <end position="157"/>
    </location>
</feature>
<keyword evidence="2" id="KW-0808">Transferase</keyword>
<name>A0A268HAX8_9BACI</name>
<evidence type="ECO:0000313" key="2">
    <source>
        <dbReference type="EMBL" id="PAE07033.1"/>
    </source>
</evidence>
<dbReference type="EMBL" id="NPBH01000059">
    <property type="protein sequence ID" value="PAE07033.1"/>
    <property type="molecule type" value="Genomic_DNA"/>
</dbReference>
<gene>
    <name evidence="2" type="ORF">CHI12_13185</name>
</gene>
<dbReference type="Pfam" id="PF00583">
    <property type="entry name" value="Acetyltransf_1"/>
    <property type="match status" value="1"/>
</dbReference>
<dbReference type="Proteomes" id="UP000216475">
    <property type="component" value="Unassembled WGS sequence"/>
</dbReference>
<dbReference type="InterPro" id="IPR000182">
    <property type="entry name" value="GNAT_dom"/>
</dbReference>
<dbReference type="SUPFAM" id="SSF55729">
    <property type="entry name" value="Acyl-CoA N-acyltransferases (Nat)"/>
    <property type="match status" value="1"/>
</dbReference>
<dbReference type="AlphaFoldDB" id="A0A268HAX8"/>
<dbReference type="Gene3D" id="3.40.630.30">
    <property type="match status" value="1"/>
</dbReference>
<dbReference type="GO" id="GO:0016747">
    <property type="term" value="F:acyltransferase activity, transferring groups other than amino-acyl groups"/>
    <property type="evidence" value="ECO:0007669"/>
    <property type="project" value="InterPro"/>
</dbReference>
<evidence type="ECO:0000313" key="3">
    <source>
        <dbReference type="Proteomes" id="UP000216475"/>
    </source>
</evidence>
<reference evidence="2 3" key="1">
    <citation type="submission" date="2017-07" db="EMBL/GenBank/DDBJ databases">
        <title>Isolation and whole genome analysis of endospore-forming bacteria from heroin.</title>
        <authorList>
            <person name="Kalinowski J."/>
            <person name="Ahrens B."/>
            <person name="Al-Dilaimi A."/>
            <person name="Winkler A."/>
            <person name="Wibberg D."/>
            <person name="Schleenbecker U."/>
            <person name="Ruckert C."/>
            <person name="Wolfel R."/>
            <person name="Grass G."/>
        </authorList>
    </citation>
    <scope>NUCLEOTIDE SEQUENCE [LARGE SCALE GENOMIC DNA]</scope>
    <source>
        <strain evidence="2 3">7509</strain>
    </source>
</reference>
<sequence>MEFSIRKRTTEDINEIITWTYEGIYSFYDNNIQREKIDSLKQSIHSDQAFSVIDEKGNLAGNCEFYNVQEDDNEILVVGLQMKPSLTGQGHGSKFSKAIIEQGRELFKYDHLELAVADFNKRAIRTYEKEGFVKRGEFENTIRGNSYNFIIMAKDWD</sequence>
<proteinExistence type="predicted"/>
<dbReference type="PANTHER" id="PTHR43415:SF3">
    <property type="entry name" value="GNAT-FAMILY ACETYLTRANSFERASE"/>
    <property type="match status" value="1"/>
</dbReference>
<evidence type="ECO:0000259" key="1">
    <source>
        <dbReference type="PROSITE" id="PS51186"/>
    </source>
</evidence>
<dbReference type="PROSITE" id="PS51186">
    <property type="entry name" value="GNAT"/>
    <property type="match status" value="1"/>
</dbReference>
<dbReference type="PANTHER" id="PTHR43415">
    <property type="entry name" value="SPERMIDINE N(1)-ACETYLTRANSFERASE"/>
    <property type="match status" value="1"/>
</dbReference>
<dbReference type="InterPro" id="IPR016181">
    <property type="entry name" value="Acyl_CoA_acyltransferase"/>
</dbReference>
<dbReference type="CDD" id="cd04301">
    <property type="entry name" value="NAT_SF"/>
    <property type="match status" value="1"/>
</dbReference>
<protein>
    <submittedName>
        <fullName evidence="2">Alanine acetyltransferase</fullName>
    </submittedName>
</protein>